<dbReference type="Proteomes" id="UP000053263">
    <property type="component" value="Unassembled WGS sequence"/>
</dbReference>
<accession>A0A0C9T8P5</accession>
<name>A0A0C9T8P5_PLICR</name>
<keyword evidence="2" id="KW-1185">Reference proteome</keyword>
<protein>
    <submittedName>
        <fullName evidence="1">Uncharacterized protein</fullName>
    </submittedName>
</protein>
<organism evidence="1 2">
    <name type="scientific">Plicaturopsis crispa FD-325 SS-3</name>
    <dbReference type="NCBI Taxonomy" id="944288"/>
    <lineage>
        <taxon>Eukaryota</taxon>
        <taxon>Fungi</taxon>
        <taxon>Dikarya</taxon>
        <taxon>Basidiomycota</taxon>
        <taxon>Agaricomycotina</taxon>
        <taxon>Agaricomycetes</taxon>
        <taxon>Agaricomycetidae</taxon>
        <taxon>Amylocorticiales</taxon>
        <taxon>Amylocorticiaceae</taxon>
        <taxon>Plicatura</taxon>
        <taxon>Plicaturopsis crispa</taxon>
    </lineage>
</organism>
<gene>
    <name evidence="1" type="ORF">PLICRDRAFT_45974</name>
</gene>
<dbReference type="AlphaFoldDB" id="A0A0C9T8P5"/>
<sequence>MSDAFSQFSETRLRTYLSIILKMIREKATRSLFLRARTLDYSILHHATPSHCRLLVALCESFRFIPLVGSGDSSLGGHRPGLDRRFER</sequence>
<reference evidence="1 2" key="1">
    <citation type="submission" date="2014-06" db="EMBL/GenBank/DDBJ databases">
        <title>Evolutionary Origins and Diversification of the Mycorrhizal Mutualists.</title>
        <authorList>
            <consortium name="DOE Joint Genome Institute"/>
            <consortium name="Mycorrhizal Genomics Consortium"/>
            <person name="Kohler A."/>
            <person name="Kuo A."/>
            <person name="Nagy L.G."/>
            <person name="Floudas D."/>
            <person name="Copeland A."/>
            <person name="Barry K.W."/>
            <person name="Cichocki N."/>
            <person name="Veneault-Fourrey C."/>
            <person name="LaButti K."/>
            <person name="Lindquist E.A."/>
            <person name="Lipzen A."/>
            <person name="Lundell T."/>
            <person name="Morin E."/>
            <person name="Murat C."/>
            <person name="Riley R."/>
            <person name="Ohm R."/>
            <person name="Sun H."/>
            <person name="Tunlid A."/>
            <person name="Henrissat B."/>
            <person name="Grigoriev I.V."/>
            <person name="Hibbett D.S."/>
            <person name="Martin F."/>
        </authorList>
    </citation>
    <scope>NUCLEOTIDE SEQUENCE [LARGE SCALE GENOMIC DNA]</scope>
    <source>
        <strain evidence="1 2">FD-325 SS-3</strain>
    </source>
</reference>
<dbReference type="EMBL" id="KN832570">
    <property type="protein sequence ID" value="KII84598.1"/>
    <property type="molecule type" value="Genomic_DNA"/>
</dbReference>
<proteinExistence type="predicted"/>
<evidence type="ECO:0000313" key="1">
    <source>
        <dbReference type="EMBL" id="KII84598.1"/>
    </source>
</evidence>
<evidence type="ECO:0000313" key="2">
    <source>
        <dbReference type="Proteomes" id="UP000053263"/>
    </source>
</evidence>
<dbReference type="HOGENOM" id="CLU_2470025_0_0_1"/>